<dbReference type="InterPro" id="IPR050957">
    <property type="entry name" value="BMP_lipoprotein"/>
</dbReference>
<evidence type="ECO:0000256" key="2">
    <source>
        <dbReference type="ARBA" id="ARBA00008610"/>
    </source>
</evidence>
<dbReference type="InterPro" id="IPR028082">
    <property type="entry name" value="Peripla_BP_I"/>
</dbReference>
<comment type="caution">
    <text evidence="8">The sequence shown here is derived from an EMBL/GenBank/DDBJ whole genome shotgun (WGS) entry which is preliminary data.</text>
</comment>
<proteinExistence type="inferred from homology"/>
<feature type="domain" description="ABC transporter substrate-binding protein PnrA-like" evidence="7">
    <location>
        <begin position="38"/>
        <end position="313"/>
    </location>
</feature>
<dbReference type="EMBL" id="VIRB01000028">
    <property type="protein sequence ID" value="NDO67875.1"/>
    <property type="molecule type" value="Genomic_DNA"/>
</dbReference>
<dbReference type="PANTHER" id="PTHR34296">
    <property type="entry name" value="TRANSCRIPTIONAL ACTIVATOR PROTEIN MED"/>
    <property type="match status" value="1"/>
</dbReference>
<evidence type="ECO:0000256" key="3">
    <source>
        <dbReference type="ARBA" id="ARBA00022475"/>
    </source>
</evidence>
<keyword evidence="3" id="KW-1003">Cell membrane</keyword>
<gene>
    <name evidence="8" type="ORF">FMM80_03775</name>
</gene>
<dbReference type="Pfam" id="PF02608">
    <property type="entry name" value="Bmp"/>
    <property type="match status" value="1"/>
</dbReference>
<dbReference type="GO" id="GO:0005886">
    <property type="term" value="C:plasma membrane"/>
    <property type="evidence" value="ECO:0007669"/>
    <property type="project" value="UniProtKB-SubCell"/>
</dbReference>
<keyword evidence="5" id="KW-0472">Membrane</keyword>
<name>A0A9X5C4K8_9FIRM</name>
<evidence type="ECO:0000313" key="8">
    <source>
        <dbReference type="EMBL" id="NDO67875.1"/>
    </source>
</evidence>
<dbReference type="PANTHER" id="PTHR34296:SF2">
    <property type="entry name" value="ABC TRANSPORTER GUANOSINE-BINDING PROTEIN NUPN"/>
    <property type="match status" value="1"/>
</dbReference>
<keyword evidence="4" id="KW-0732">Signal</keyword>
<evidence type="ECO:0000313" key="9">
    <source>
        <dbReference type="Proteomes" id="UP000474104"/>
    </source>
</evidence>
<organism evidence="8 9">
    <name type="scientific">Schaedlerella arabinosiphila</name>
    <dbReference type="NCBI Taxonomy" id="2044587"/>
    <lineage>
        <taxon>Bacteria</taxon>
        <taxon>Bacillati</taxon>
        <taxon>Bacillota</taxon>
        <taxon>Clostridia</taxon>
        <taxon>Lachnospirales</taxon>
        <taxon>Lachnospiraceae</taxon>
        <taxon>Schaedlerella</taxon>
    </lineage>
</organism>
<evidence type="ECO:0000256" key="5">
    <source>
        <dbReference type="ARBA" id="ARBA00023136"/>
    </source>
</evidence>
<dbReference type="Proteomes" id="UP000474104">
    <property type="component" value="Unassembled WGS sequence"/>
</dbReference>
<dbReference type="AlphaFoldDB" id="A0A9X5C4K8"/>
<accession>A0A9X5C4K8</accession>
<comment type="similarity">
    <text evidence="2">Belongs to the BMP lipoprotein family.</text>
</comment>
<evidence type="ECO:0000256" key="1">
    <source>
        <dbReference type="ARBA" id="ARBA00004193"/>
    </source>
</evidence>
<evidence type="ECO:0000256" key="4">
    <source>
        <dbReference type="ARBA" id="ARBA00022729"/>
    </source>
</evidence>
<dbReference type="PROSITE" id="PS51257">
    <property type="entry name" value="PROKAR_LIPOPROTEIN"/>
    <property type="match status" value="1"/>
</dbReference>
<evidence type="ECO:0000256" key="6">
    <source>
        <dbReference type="ARBA" id="ARBA00023288"/>
    </source>
</evidence>
<dbReference type="Gene3D" id="3.40.50.2300">
    <property type="match status" value="2"/>
</dbReference>
<dbReference type="SUPFAM" id="SSF53822">
    <property type="entry name" value="Periplasmic binding protein-like I"/>
    <property type="match status" value="1"/>
</dbReference>
<keyword evidence="6" id="KW-0449">Lipoprotein</keyword>
<reference evidence="8 9" key="1">
    <citation type="submission" date="2019-07" db="EMBL/GenBank/DDBJ databases">
        <title>Draft genome sequences of 15 bacterial species constituting the stable defined intestinal microbiota of the GM15 gnotobiotic mouse model.</title>
        <authorList>
            <person name="Elie C."/>
            <person name="Mathieu A."/>
            <person name="Saliou A."/>
            <person name="Darnaud M."/>
            <person name="Leulier F."/>
            <person name="Tamellini A."/>
        </authorList>
    </citation>
    <scope>NUCLEOTIDE SEQUENCE [LARGE SCALE GENOMIC DNA]</scope>
    <source>
        <strain evidence="9">ASF 502</strain>
    </source>
</reference>
<evidence type="ECO:0000259" key="7">
    <source>
        <dbReference type="Pfam" id="PF02608"/>
    </source>
</evidence>
<sequence>MKKMVSCIATGTLLALILSGCGQKIEVPSEETTAKIGVVFTTAGLGDNNFNDMVDSGMKKAVEELNVSYDYSEPSSNGEVVTMLREFAQTGEYDLVFALGADNVSALEQVANEYPDQNFTIIDTVLSLDNVSSIAKNGADQSFLTGVLAGYLTMEEGFDKINADNKIGAVMGMDIPLLNAVVAGLEAGARYANPDAEVLASYVGSFDDPAKAKEMADALYKQGADIILQGAGGSGMGVFNAAKEANGYAIGTGINQNSISPDEIIATATFELPTIVFEEVSSVADGSWTSGEKIWGLKEGAVGCSVEGSNVKIPQEILDKVEEARKWFVEENVEMLATIDEVDAWVEKYVK</sequence>
<comment type="subcellular location">
    <subcellularLocation>
        <location evidence="1">Cell membrane</location>
        <topology evidence="1">Lipid-anchor</topology>
    </subcellularLocation>
</comment>
<protein>
    <submittedName>
        <fullName evidence="8">BMP family ABC transporter substrate-binding protein</fullName>
    </submittedName>
</protein>
<dbReference type="InterPro" id="IPR003760">
    <property type="entry name" value="PnrA-like"/>
</dbReference>